<dbReference type="GO" id="GO:0003677">
    <property type="term" value="F:DNA binding"/>
    <property type="evidence" value="ECO:0007669"/>
    <property type="project" value="InterPro"/>
</dbReference>
<keyword evidence="4" id="KW-1185">Reference proteome</keyword>
<dbReference type="AlphaFoldDB" id="A0AA90TZ34"/>
<protein>
    <submittedName>
        <fullName evidence="3">Integrase</fullName>
    </submittedName>
</protein>
<dbReference type="Proteomes" id="UP001185015">
    <property type="component" value="Unassembled WGS sequence"/>
</dbReference>
<dbReference type="RefSeq" id="WP_270096801.1">
    <property type="nucleotide sequence ID" value="NZ_JAQFFK010000005.1"/>
</dbReference>
<evidence type="ECO:0000313" key="3">
    <source>
        <dbReference type="EMBL" id="MDR6222888.1"/>
    </source>
</evidence>
<sequence length="441" mass="50452">MKREFKISENLKTLYNDMKVRLWLLNVAKSDATTKTHLGIMHSYVRFTEKSPTELIIEAGDEEKCVPMRDRSIKLHLLLFQEFLSKGGTYPDGSKQKSLAQSSVKQQVSVINGFYKSHDITIPTSIKPITASGKAGNIGIPEKEELEIALANANLTQKTVIYIGTSSGLAISDILKLSVGQVTKDIDENNITTLTLNRKKTDIPFETFLSPEATRTIRQYLNYRNGYGTSSKKHIQQDWHNKRKVNSDDDFLFVNEQISSKYLETLDDSIRALDENAFMKSVKSLSIKCGFNPEKNTYCKFHSHSFRKYFSTKLLSAGCNEIFKDYICGKKIDMSKKTYFFPTTAAAKKLYMTYLNEFTFENTQTITIKDDNYTALEKQIEEIEKVKDDNELLLRQEIDKVNSMYVDMSNMSKLVVTYKGILNGYKGRLDILEAERQVQQV</sequence>
<dbReference type="InterPro" id="IPR013762">
    <property type="entry name" value="Integrase-like_cat_sf"/>
</dbReference>
<dbReference type="Pfam" id="PF00589">
    <property type="entry name" value="Phage_integrase"/>
    <property type="match status" value="1"/>
</dbReference>
<dbReference type="InterPro" id="IPR002104">
    <property type="entry name" value="Integrase_catalytic"/>
</dbReference>
<feature type="domain" description="Tyr recombinase" evidence="2">
    <location>
        <begin position="136"/>
        <end position="352"/>
    </location>
</feature>
<organism evidence="3 4">
    <name type="scientific">Methanococcoides alaskense</name>
    <dbReference type="NCBI Taxonomy" id="325778"/>
    <lineage>
        <taxon>Archaea</taxon>
        <taxon>Methanobacteriati</taxon>
        <taxon>Methanobacteriota</taxon>
        <taxon>Stenosarchaea group</taxon>
        <taxon>Methanomicrobia</taxon>
        <taxon>Methanosarcinales</taxon>
        <taxon>Methanosarcinaceae</taxon>
        <taxon>Methanococcoides</taxon>
    </lineage>
</organism>
<dbReference type="GO" id="GO:0006310">
    <property type="term" value="P:DNA recombination"/>
    <property type="evidence" value="ECO:0007669"/>
    <property type="project" value="UniProtKB-KW"/>
</dbReference>
<keyword evidence="1" id="KW-0233">DNA recombination</keyword>
<dbReference type="SUPFAM" id="SSF56349">
    <property type="entry name" value="DNA breaking-rejoining enzymes"/>
    <property type="match status" value="1"/>
</dbReference>
<evidence type="ECO:0000313" key="4">
    <source>
        <dbReference type="Proteomes" id="UP001185015"/>
    </source>
</evidence>
<accession>A0AA90TZ34</accession>
<dbReference type="EMBL" id="JAVDQI010000004">
    <property type="protein sequence ID" value="MDR6222888.1"/>
    <property type="molecule type" value="Genomic_DNA"/>
</dbReference>
<dbReference type="PROSITE" id="PS51898">
    <property type="entry name" value="TYR_RECOMBINASE"/>
    <property type="match status" value="1"/>
</dbReference>
<gene>
    <name evidence="3" type="ORF">J2750_001348</name>
</gene>
<comment type="caution">
    <text evidence="3">The sequence shown here is derived from an EMBL/GenBank/DDBJ whole genome shotgun (WGS) entry which is preliminary data.</text>
</comment>
<dbReference type="InterPro" id="IPR011010">
    <property type="entry name" value="DNA_brk_join_enz"/>
</dbReference>
<reference evidence="3 4" key="1">
    <citation type="submission" date="2023-07" db="EMBL/GenBank/DDBJ databases">
        <title>Genomic Encyclopedia of Type Strains, Phase IV (KMG-IV): sequencing the most valuable type-strain genomes for metagenomic binning, comparative biology and taxonomic classification.</title>
        <authorList>
            <person name="Goeker M."/>
        </authorList>
    </citation>
    <scope>NUCLEOTIDE SEQUENCE [LARGE SCALE GENOMIC DNA]</scope>
    <source>
        <strain evidence="3 4">DSM 17273</strain>
    </source>
</reference>
<evidence type="ECO:0000256" key="1">
    <source>
        <dbReference type="ARBA" id="ARBA00023172"/>
    </source>
</evidence>
<dbReference type="Gene3D" id="1.10.443.10">
    <property type="entry name" value="Intergrase catalytic core"/>
    <property type="match status" value="1"/>
</dbReference>
<name>A0AA90TZ34_9EURY</name>
<proteinExistence type="predicted"/>
<dbReference type="GO" id="GO:0015074">
    <property type="term" value="P:DNA integration"/>
    <property type="evidence" value="ECO:0007669"/>
    <property type="project" value="InterPro"/>
</dbReference>
<evidence type="ECO:0000259" key="2">
    <source>
        <dbReference type="PROSITE" id="PS51898"/>
    </source>
</evidence>